<gene>
    <name evidence="1" type="ORF">C1SCF055_LOCUS13884</name>
</gene>
<dbReference type="EMBL" id="CAMXCT030001090">
    <property type="protein sequence ID" value="CAL4773852.1"/>
    <property type="molecule type" value="Genomic_DNA"/>
</dbReference>
<proteinExistence type="predicted"/>
<reference evidence="1" key="1">
    <citation type="submission" date="2022-10" db="EMBL/GenBank/DDBJ databases">
        <authorList>
            <person name="Chen Y."/>
            <person name="Dougan E. K."/>
            <person name="Chan C."/>
            <person name="Rhodes N."/>
            <person name="Thang M."/>
        </authorList>
    </citation>
    <scope>NUCLEOTIDE SEQUENCE</scope>
</reference>
<name>A0A9P1FTR5_9DINO</name>
<dbReference type="EMBL" id="CAMXCT020001090">
    <property type="protein sequence ID" value="CAL1139915.1"/>
    <property type="molecule type" value="Genomic_DNA"/>
</dbReference>
<comment type="caution">
    <text evidence="1">The sequence shown here is derived from an EMBL/GenBank/DDBJ whole genome shotgun (WGS) entry which is preliminary data.</text>
</comment>
<dbReference type="EMBL" id="CAMXCT010001090">
    <property type="protein sequence ID" value="CAI3986540.1"/>
    <property type="molecule type" value="Genomic_DNA"/>
</dbReference>
<evidence type="ECO:0000313" key="1">
    <source>
        <dbReference type="EMBL" id="CAI3986540.1"/>
    </source>
</evidence>
<dbReference type="AlphaFoldDB" id="A0A9P1FTR5"/>
<protein>
    <submittedName>
        <fullName evidence="1">Uncharacterized protein</fullName>
    </submittedName>
</protein>
<sequence length="826" mass="92669">MAAVPEEAEKRRLFAAARKAAKDSLVEIDIQKHFCDVVRSGLLMEELEHAFSFTQTNLDGKHAKGEGCPTRPVADVKGKTGKMTVGGSLGYLKLSSRACVAVNPKRIELAMLQWNKKPIDLNRILRTIEINADNAVWTTDEYKDMVAAACLPCYWLKDEEHIIYWLADSLTDVVFCLSPQGTGADFLLKKFSDYEEEEKKRNVLGCRRKVLTCEDWSADTVKRYVAVARKLESQPQLVQTILQLEFELGRDSALDGITALRSLVGLNLEETDAVFVVNIVGVEQRCGFRRKGSVVPMRHCKGNFDIAVRLKSMLIRRDLFKHLAGLFKRFESEILSFMEASWYKQFIGSQQEAEGCVEQPEDDGDMKVEVSAFASKGPVIRFCTKLAKGHFELSLCKITLVISRVGIRKESVPGKSLNLTKDDALQKQVEACREKHATDFPPEPPVTQKQSMVRHEFLEVTTTAEIESDAHYLEELSRFNIQATQHEARVIQEYMDARVEWLIWQNGTDGRLERLPLLREASAPKVLLYEAQNDGMIDFEEDREPDGDVGTIQQTSTPEMKDKSCLCIMCKVDNLKTKSALDIIRTKIPKKAASAIITLDPEQTDLLSRIRLALASHKGFATAASTMKHLKAIDTFFNRWPVPLIPIGNLKVCKVAEYDLMFRDDTTTDRLHEECFCMLSLVLTQEILHVFSAGVLVAAGISSGLSVLGGLLGGARVVAICSSKSHQKYVQKNVTQWLKEKKLVHSCSSGNRRKDVVARAQRPSQWRPRPIEAAHPQLRMLVPVSAQAPMEAAQAQLRMLVLQVPMEDQGGVCWVPLEMFRCEAAS</sequence>
<organism evidence="1">
    <name type="scientific">Cladocopium goreaui</name>
    <dbReference type="NCBI Taxonomy" id="2562237"/>
    <lineage>
        <taxon>Eukaryota</taxon>
        <taxon>Sar</taxon>
        <taxon>Alveolata</taxon>
        <taxon>Dinophyceae</taxon>
        <taxon>Suessiales</taxon>
        <taxon>Symbiodiniaceae</taxon>
        <taxon>Cladocopium</taxon>
    </lineage>
</organism>
<keyword evidence="3" id="KW-1185">Reference proteome</keyword>
<evidence type="ECO:0000313" key="3">
    <source>
        <dbReference type="Proteomes" id="UP001152797"/>
    </source>
</evidence>
<accession>A0A9P1FTR5</accession>
<reference evidence="2" key="2">
    <citation type="submission" date="2024-04" db="EMBL/GenBank/DDBJ databases">
        <authorList>
            <person name="Chen Y."/>
            <person name="Shah S."/>
            <person name="Dougan E. K."/>
            <person name="Thang M."/>
            <person name="Chan C."/>
        </authorList>
    </citation>
    <scope>NUCLEOTIDE SEQUENCE [LARGE SCALE GENOMIC DNA]</scope>
</reference>
<dbReference type="Proteomes" id="UP001152797">
    <property type="component" value="Unassembled WGS sequence"/>
</dbReference>
<evidence type="ECO:0000313" key="2">
    <source>
        <dbReference type="EMBL" id="CAL1139915.1"/>
    </source>
</evidence>